<protein>
    <recommendedName>
        <fullName evidence="2">Acyl-CoA dehydrogenase/oxidase C-terminal domain-containing protein</fullName>
    </recommendedName>
</protein>
<evidence type="ECO:0000313" key="3">
    <source>
        <dbReference type="EMBL" id="AKC92664.1"/>
    </source>
</evidence>
<reference evidence="3" key="1">
    <citation type="journal article" date="2015" name="J. Biol. Chem.">
        <title>The biosynthesis of capuramycin-type antibiotics: identification of the A-102395 biosynthetic gene cluster, mechanism of self-resistance, and formation of uridine-5'-carboxamide.</title>
        <authorList>
            <person name="Cai W."/>
            <person name="Goswami A."/>
            <person name="Yang Z."/>
            <person name="Liu X."/>
            <person name="Green K.D."/>
            <person name="Barnard-Britson S."/>
            <person name="Baba S."/>
            <person name="Funabashi M."/>
            <person name="Nonaka K."/>
            <person name="Sunkara M."/>
            <person name="Morris A.J."/>
            <person name="Spork A.P."/>
            <person name="Ducho C."/>
            <person name="Garneau-Tsodikova S."/>
            <person name="Thorson J.S."/>
            <person name="Van Lanen S.G."/>
        </authorList>
    </citation>
    <scope>NUCLEOTIDE SEQUENCE</scope>
    <source>
        <strain evidence="3">SANK 60206</strain>
    </source>
</reference>
<dbReference type="AlphaFoldDB" id="A0A0E3Z7L2"/>
<feature type="domain" description="Acyl-CoA dehydrogenase/oxidase C-terminal" evidence="2">
    <location>
        <begin position="83"/>
        <end position="145"/>
    </location>
</feature>
<organism evidence="3">
    <name type="scientific">Amycolatopsis sp. SANK 60206</name>
    <dbReference type="NCBI Taxonomy" id="1642649"/>
    <lineage>
        <taxon>Bacteria</taxon>
        <taxon>Bacillati</taxon>
        <taxon>Actinomycetota</taxon>
        <taxon>Actinomycetes</taxon>
        <taxon>Pseudonocardiales</taxon>
        <taxon>Pseudonocardiaceae</taxon>
        <taxon>Amycolatopsis</taxon>
    </lineage>
</organism>
<dbReference type="InterPro" id="IPR009075">
    <property type="entry name" value="AcylCo_DH/oxidase_C"/>
</dbReference>
<dbReference type="EMBL" id="KP995196">
    <property type="protein sequence ID" value="AKC92664.1"/>
    <property type="molecule type" value="Genomic_DNA"/>
</dbReference>
<dbReference type="SUPFAM" id="SSF47203">
    <property type="entry name" value="Acyl-CoA dehydrogenase C-terminal domain-like"/>
    <property type="match status" value="1"/>
</dbReference>
<name>A0A0E3Z7L2_9PSEU</name>
<dbReference type="Pfam" id="PF00441">
    <property type="entry name" value="Acyl-CoA_dh_1"/>
    <property type="match status" value="1"/>
</dbReference>
<evidence type="ECO:0000256" key="1">
    <source>
        <dbReference type="ARBA" id="ARBA00022630"/>
    </source>
</evidence>
<dbReference type="GO" id="GO:0016627">
    <property type="term" value="F:oxidoreductase activity, acting on the CH-CH group of donors"/>
    <property type="evidence" value="ECO:0007669"/>
    <property type="project" value="InterPro"/>
</dbReference>
<evidence type="ECO:0000259" key="2">
    <source>
        <dbReference type="Pfam" id="PF00441"/>
    </source>
</evidence>
<dbReference type="InterPro" id="IPR036250">
    <property type="entry name" value="AcylCo_DH-like_C"/>
</dbReference>
<keyword evidence="1" id="KW-0285">Flavoprotein</keyword>
<sequence>MGNLIEDCERAGHTDGLAAGLGLVLEGVPVSSAPGGVAAVPSVMVPSGAPVIDHEVASREGVSFVRSGPSTGTPGELTALGARLAATRLGVTRRLMERAVDHLSDRVVGGVPTLSKQLIQGTLADARVDIEAARRCLLVASHLHAAVLDVHARLTAQDWELAKLLGASGFVGQGPGPSAYVSRLTANCWLS</sequence>
<proteinExistence type="predicted"/>
<accession>A0A0E3Z7L2</accession>
<dbReference type="Gene3D" id="1.20.140.10">
    <property type="entry name" value="Butyryl-CoA Dehydrogenase, subunit A, domain 3"/>
    <property type="match status" value="1"/>
</dbReference>